<dbReference type="EMBL" id="LN999833">
    <property type="protein sequence ID" value="CUX96673.1"/>
    <property type="molecule type" value="Genomic_DNA"/>
</dbReference>
<dbReference type="KEGG" id="den:MHIR_DE00385"/>
<evidence type="ECO:0000313" key="1">
    <source>
        <dbReference type="EMBL" id="CUX96673.1"/>
    </source>
</evidence>
<dbReference type="Proteomes" id="UP000095322">
    <property type="component" value="Chromosome I"/>
</dbReference>
<gene>
    <name evidence="1" type="ORF">MHIR_DE00385</name>
</gene>
<reference evidence="2" key="1">
    <citation type="submission" date="2016-01" db="EMBL/GenBank/DDBJ databases">
        <authorList>
            <person name="Husnik F."/>
        </authorList>
    </citation>
    <scope>NUCLEOTIDE SEQUENCE [LARGE SCALE GENOMIC DNA]</scope>
</reference>
<accession>A0A143WSL4</accession>
<keyword evidence="2" id="KW-1185">Reference proteome</keyword>
<dbReference type="STRING" id="1778262.MHIR_DE00385"/>
<dbReference type="AlphaFoldDB" id="A0A143WSL4"/>
<protein>
    <submittedName>
        <fullName evidence="1">Uncharacterized protein</fullName>
    </submittedName>
</protein>
<sequence>MPCNRVVTQMFTLYFKKKYMVALFVHVESNSMEFDVTIIWHRELNTTSICLFKTFQLRYMRDT</sequence>
<organism evidence="1 2">
    <name type="scientific">Candidatus Doolittlea endobia</name>
    <dbReference type="NCBI Taxonomy" id="1778262"/>
    <lineage>
        <taxon>Bacteria</taxon>
        <taxon>Pseudomonadati</taxon>
        <taxon>Pseudomonadota</taxon>
        <taxon>Gammaproteobacteria</taxon>
        <taxon>Enterobacterales</taxon>
        <taxon>Enterobacteriaceae</taxon>
        <taxon>Candidatus Doolittlea</taxon>
    </lineage>
</organism>
<proteinExistence type="predicted"/>
<name>A0A143WSL4_9ENTR</name>
<evidence type="ECO:0000313" key="2">
    <source>
        <dbReference type="Proteomes" id="UP000095322"/>
    </source>
</evidence>